<organism evidence="3 4">
    <name type="scientific">Belliella aquatica</name>
    <dbReference type="NCBI Taxonomy" id="1323734"/>
    <lineage>
        <taxon>Bacteria</taxon>
        <taxon>Pseudomonadati</taxon>
        <taxon>Bacteroidota</taxon>
        <taxon>Cytophagia</taxon>
        <taxon>Cytophagales</taxon>
        <taxon>Cyclobacteriaceae</taxon>
        <taxon>Belliella</taxon>
    </lineage>
</organism>
<sequence>MIKKFKSLTAMLFAFGFLFAVATTSCGDKKSDGESEDAATEEMMEETPEHPAEGSEHPTEEGEGEHPTEGGEHPSN</sequence>
<evidence type="ECO:0000256" key="2">
    <source>
        <dbReference type="SAM" id="SignalP"/>
    </source>
</evidence>
<proteinExistence type="predicted"/>
<feature type="chain" id="PRO_5045786846" description="Secreted protein" evidence="2">
    <location>
        <begin position="23"/>
        <end position="76"/>
    </location>
</feature>
<feature type="compositionally biased region" description="Basic and acidic residues" evidence="1">
    <location>
        <begin position="47"/>
        <end position="76"/>
    </location>
</feature>
<evidence type="ECO:0000313" key="3">
    <source>
        <dbReference type="EMBL" id="GGC28055.1"/>
    </source>
</evidence>
<keyword evidence="4" id="KW-1185">Reference proteome</keyword>
<protein>
    <recommendedName>
        <fullName evidence="5">Secreted protein</fullName>
    </recommendedName>
</protein>
<evidence type="ECO:0000313" key="4">
    <source>
        <dbReference type="Proteomes" id="UP000635885"/>
    </source>
</evidence>
<dbReference type="PROSITE" id="PS51257">
    <property type="entry name" value="PROKAR_LIPOPROTEIN"/>
    <property type="match status" value="1"/>
</dbReference>
<evidence type="ECO:0000256" key="1">
    <source>
        <dbReference type="SAM" id="MobiDB-lite"/>
    </source>
</evidence>
<name>A0ABQ1LRT3_9BACT</name>
<dbReference type="RefSeq" id="WP_188439062.1">
    <property type="nucleotide sequence ID" value="NZ_BMFD01000001.1"/>
</dbReference>
<gene>
    <name evidence="3" type="ORF">GCM10010993_03840</name>
</gene>
<accession>A0ABQ1LRT3</accession>
<reference evidence="4" key="1">
    <citation type="journal article" date="2019" name="Int. J. Syst. Evol. Microbiol.">
        <title>The Global Catalogue of Microorganisms (GCM) 10K type strain sequencing project: providing services to taxonomists for standard genome sequencing and annotation.</title>
        <authorList>
            <consortium name="The Broad Institute Genomics Platform"/>
            <consortium name="The Broad Institute Genome Sequencing Center for Infectious Disease"/>
            <person name="Wu L."/>
            <person name="Ma J."/>
        </authorList>
    </citation>
    <scope>NUCLEOTIDE SEQUENCE [LARGE SCALE GENOMIC DNA]</scope>
    <source>
        <strain evidence="4">CGMCC 1.12479</strain>
    </source>
</reference>
<evidence type="ECO:0008006" key="5">
    <source>
        <dbReference type="Google" id="ProtNLM"/>
    </source>
</evidence>
<feature type="signal peptide" evidence="2">
    <location>
        <begin position="1"/>
        <end position="22"/>
    </location>
</feature>
<dbReference type="Proteomes" id="UP000635885">
    <property type="component" value="Unassembled WGS sequence"/>
</dbReference>
<comment type="caution">
    <text evidence="3">The sequence shown here is derived from an EMBL/GenBank/DDBJ whole genome shotgun (WGS) entry which is preliminary data.</text>
</comment>
<dbReference type="EMBL" id="BMFD01000001">
    <property type="protein sequence ID" value="GGC28055.1"/>
    <property type="molecule type" value="Genomic_DNA"/>
</dbReference>
<feature type="region of interest" description="Disordered" evidence="1">
    <location>
        <begin position="25"/>
        <end position="76"/>
    </location>
</feature>
<feature type="compositionally biased region" description="Acidic residues" evidence="1">
    <location>
        <begin position="34"/>
        <end position="46"/>
    </location>
</feature>
<keyword evidence="2" id="KW-0732">Signal</keyword>